<accession>A0A085ZJ70</accession>
<proteinExistence type="predicted"/>
<dbReference type="eggNOG" id="ENOG5033AS0">
    <property type="taxonomic scope" value="Bacteria"/>
</dbReference>
<dbReference type="EMBL" id="JPRL01000001">
    <property type="protein sequence ID" value="KFF04484.1"/>
    <property type="molecule type" value="Genomic_DNA"/>
</dbReference>
<protein>
    <submittedName>
        <fullName evidence="2">Uncharacterized protein</fullName>
    </submittedName>
</protein>
<keyword evidence="3" id="KW-1185">Reference proteome</keyword>
<organism evidence="2 3">
    <name type="scientific">Flavobacterium reichenbachii</name>
    <dbReference type="NCBI Taxonomy" id="362418"/>
    <lineage>
        <taxon>Bacteria</taxon>
        <taxon>Pseudomonadati</taxon>
        <taxon>Bacteroidota</taxon>
        <taxon>Flavobacteriia</taxon>
        <taxon>Flavobacteriales</taxon>
        <taxon>Flavobacteriaceae</taxon>
        <taxon>Flavobacterium</taxon>
    </lineage>
</organism>
<evidence type="ECO:0000256" key="1">
    <source>
        <dbReference type="SAM" id="SignalP"/>
    </source>
</evidence>
<feature type="chain" id="PRO_5001801295" evidence="1">
    <location>
        <begin position="25"/>
        <end position="187"/>
    </location>
</feature>
<dbReference type="AlphaFoldDB" id="A0A085ZJ70"/>
<keyword evidence="1" id="KW-0732">Signal</keyword>
<gene>
    <name evidence="2" type="ORF">IW19_02590</name>
</gene>
<dbReference type="STRING" id="362418.IW19_02590"/>
<feature type="signal peptide" evidence="1">
    <location>
        <begin position="1"/>
        <end position="24"/>
    </location>
</feature>
<comment type="caution">
    <text evidence="2">The sequence shown here is derived from an EMBL/GenBank/DDBJ whole genome shotgun (WGS) entry which is preliminary data.</text>
</comment>
<dbReference type="OrthoDB" id="8757135at2"/>
<evidence type="ECO:0000313" key="3">
    <source>
        <dbReference type="Proteomes" id="UP000028715"/>
    </source>
</evidence>
<evidence type="ECO:0000313" key="2">
    <source>
        <dbReference type="EMBL" id="KFF04484.1"/>
    </source>
</evidence>
<reference evidence="2 3" key="1">
    <citation type="submission" date="2014-07" db="EMBL/GenBank/DDBJ databases">
        <title>Genome of Flavobacterium reichenbachii LMG 25512.</title>
        <authorList>
            <person name="Stropko S.J."/>
            <person name="Pipes S.E."/>
            <person name="Newman J.D."/>
        </authorList>
    </citation>
    <scope>NUCLEOTIDE SEQUENCE [LARGE SCALE GENOMIC DNA]</scope>
    <source>
        <strain evidence="2 3">LMG 25512</strain>
    </source>
</reference>
<name>A0A085ZJ70_9FLAO</name>
<dbReference type="RefSeq" id="WP_035680798.1">
    <property type="nucleotide sequence ID" value="NZ_JPRL01000001.1"/>
</dbReference>
<dbReference type="Proteomes" id="UP000028715">
    <property type="component" value="Unassembled WGS sequence"/>
</dbReference>
<sequence>MKITKTKVFFFFLTAIILTNHSFAQKVAGYSFDKYPAKEIYKGQKVKVNLKSSNTANSYRTEITNQYNESKIDFAGKYSFIFWGAGTGLTIGAMVDNKTGNVYDLPLTEENSTRGFCGYEISEEDNKLYKKNSNLFITFTWSCEENEITKTNVITKNYSIFIWDEANKKFSLLKNKTEKKTEKIPTE</sequence>